<protein>
    <submittedName>
        <fullName evidence="1">Uncharacterized protein</fullName>
    </submittedName>
</protein>
<sequence>MHGLNTTFFALRSDRARQMAALKRWLHFPPSMLRTGLHPENISADVVVAHNVRHEAFLGVLSEAYKRTRGSVENGKGRFECGTCQQQWGWARAQLRARGGAVSGVATRTLRCCEK</sequence>
<accession>A0A7S3BVG2</accession>
<name>A0A7S3BVG2_9EUKA</name>
<dbReference type="AlphaFoldDB" id="A0A7S3BVG2"/>
<organism evidence="1">
    <name type="scientific">Haptolina ericina</name>
    <dbReference type="NCBI Taxonomy" id="156174"/>
    <lineage>
        <taxon>Eukaryota</taxon>
        <taxon>Haptista</taxon>
        <taxon>Haptophyta</taxon>
        <taxon>Prymnesiophyceae</taxon>
        <taxon>Prymnesiales</taxon>
        <taxon>Prymnesiaceae</taxon>
        <taxon>Haptolina</taxon>
    </lineage>
</organism>
<reference evidence="1" key="1">
    <citation type="submission" date="2021-01" db="EMBL/GenBank/DDBJ databases">
        <authorList>
            <person name="Corre E."/>
            <person name="Pelletier E."/>
            <person name="Niang G."/>
            <person name="Scheremetjew M."/>
            <person name="Finn R."/>
            <person name="Kale V."/>
            <person name="Holt S."/>
            <person name="Cochrane G."/>
            <person name="Meng A."/>
            <person name="Brown T."/>
            <person name="Cohen L."/>
        </authorList>
    </citation>
    <scope>NUCLEOTIDE SEQUENCE</scope>
    <source>
        <strain evidence="1">CCMP281</strain>
    </source>
</reference>
<evidence type="ECO:0000313" key="1">
    <source>
        <dbReference type="EMBL" id="CAE0145617.1"/>
    </source>
</evidence>
<gene>
    <name evidence="1" type="ORF">HERI1096_LOCUS35931</name>
</gene>
<proteinExistence type="predicted"/>
<dbReference type="EMBL" id="HBHX01064900">
    <property type="protein sequence ID" value="CAE0145617.1"/>
    <property type="molecule type" value="Transcribed_RNA"/>
</dbReference>